<dbReference type="EC" id="6.1.1.14" evidence="8"/>
<name>M1X4X4_9NOST</name>
<protein>
    <recommendedName>
        <fullName evidence="8">Glycine--tRNA ligase alpha subunit</fullName>
        <ecNumber evidence="8">6.1.1.14</ecNumber>
    </recommendedName>
    <alternativeName>
        <fullName evidence="8">Glycyl-tRNA synthetase alpha subunit</fullName>
        <shortName evidence="8">GlyRS</shortName>
    </alternativeName>
</protein>
<dbReference type="GO" id="GO:0005829">
    <property type="term" value="C:cytosol"/>
    <property type="evidence" value="ECO:0007669"/>
    <property type="project" value="TreeGrafter"/>
</dbReference>
<dbReference type="EMBL" id="CAIY01000028">
    <property type="protein sequence ID" value="CCH66846.1"/>
    <property type="molecule type" value="Genomic_DNA"/>
</dbReference>
<dbReference type="FunFam" id="3.30.930.10:FF:000006">
    <property type="entry name" value="Glycine--tRNA ligase alpha subunit"/>
    <property type="match status" value="1"/>
</dbReference>
<dbReference type="InterPro" id="IPR045864">
    <property type="entry name" value="aa-tRNA-synth_II/BPL/LPL"/>
</dbReference>
<dbReference type="SUPFAM" id="SSF55681">
    <property type="entry name" value="Class II aaRS and biotin synthetases"/>
    <property type="match status" value="1"/>
</dbReference>
<comment type="subcellular location">
    <subcellularLocation>
        <location evidence="8">Cytoplasm</location>
    </subcellularLocation>
</comment>
<evidence type="ECO:0000256" key="8">
    <source>
        <dbReference type="HAMAP-Rule" id="MF_00254"/>
    </source>
</evidence>
<dbReference type="NCBIfam" id="TIGR00388">
    <property type="entry name" value="glyQ"/>
    <property type="match status" value="1"/>
</dbReference>
<dbReference type="AlphaFoldDB" id="M1X4X4"/>
<keyword evidence="8" id="KW-0963">Cytoplasm</keyword>
<evidence type="ECO:0000256" key="5">
    <source>
        <dbReference type="ARBA" id="ARBA00022917"/>
    </source>
</evidence>
<evidence type="ECO:0000256" key="4">
    <source>
        <dbReference type="ARBA" id="ARBA00022840"/>
    </source>
</evidence>
<dbReference type="Proteomes" id="UP000053051">
    <property type="component" value="Unassembled WGS sequence"/>
</dbReference>
<keyword evidence="5 8" id="KW-0648">Protein biosynthesis</keyword>
<evidence type="ECO:0000256" key="3">
    <source>
        <dbReference type="ARBA" id="ARBA00022741"/>
    </source>
</evidence>
<dbReference type="GO" id="GO:0004820">
    <property type="term" value="F:glycine-tRNA ligase activity"/>
    <property type="evidence" value="ECO:0007669"/>
    <property type="project" value="UniProtKB-UniRule"/>
</dbReference>
<keyword evidence="4 8" id="KW-0067">ATP-binding</keyword>
<keyword evidence="2 8" id="KW-0436">Ligase</keyword>
<evidence type="ECO:0000313" key="9">
    <source>
        <dbReference type="EMBL" id="CCH66846.1"/>
    </source>
</evidence>
<dbReference type="Gene3D" id="1.20.58.180">
    <property type="entry name" value="Class II aaRS and biotin synthetases, domain 2"/>
    <property type="match status" value="1"/>
</dbReference>
<proteinExistence type="inferred from homology"/>
<dbReference type="InterPro" id="IPR006194">
    <property type="entry name" value="Gly-tRNA-synth_heterodimer"/>
</dbReference>
<reference evidence="10" key="2">
    <citation type="submission" date="2016-01" db="EMBL/GenBank/DDBJ databases">
        <title>Diatom-associated endosymboitic cyanobacterium lacks core nitrogen metabolism enzymes.</title>
        <authorList>
            <person name="Hilton J.A."/>
            <person name="Foster R.A."/>
            <person name="Tripp H.J."/>
            <person name="Carter B.J."/>
            <person name="Zehr J.P."/>
            <person name="Villareal T.A."/>
        </authorList>
    </citation>
    <scope>NUCLEOTIDE SEQUENCE [LARGE SCALE GENOMIC DNA]</scope>
    <source>
        <strain evidence="10">HH01</strain>
    </source>
</reference>
<organism evidence="9 10">
    <name type="scientific">Richelia intracellularis HH01</name>
    <dbReference type="NCBI Taxonomy" id="1165094"/>
    <lineage>
        <taxon>Bacteria</taxon>
        <taxon>Bacillati</taxon>
        <taxon>Cyanobacteriota</taxon>
        <taxon>Cyanophyceae</taxon>
        <taxon>Nostocales</taxon>
        <taxon>Nostocaceae</taxon>
        <taxon>Richelia</taxon>
    </lineage>
</organism>
<dbReference type="NCBIfam" id="NF006827">
    <property type="entry name" value="PRK09348.1"/>
    <property type="match status" value="1"/>
</dbReference>
<evidence type="ECO:0000256" key="1">
    <source>
        <dbReference type="ARBA" id="ARBA00008226"/>
    </source>
</evidence>
<dbReference type="HAMAP" id="MF_00254">
    <property type="entry name" value="Gly_tRNA_synth_alpha"/>
    <property type="match status" value="1"/>
</dbReference>
<dbReference type="PROSITE" id="PS50861">
    <property type="entry name" value="AA_TRNA_LIGASE_II_GLYAB"/>
    <property type="match status" value="1"/>
</dbReference>
<dbReference type="OrthoDB" id="9802183at2"/>
<comment type="caution">
    <text evidence="9">The sequence shown here is derived from an EMBL/GenBank/DDBJ whole genome shotgun (WGS) entry which is preliminary data.</text>
</comment>
<keyword evidence="6 8" id="KW-0030">Aminoacyl-tRNA synthetase</keyword>
<reference evidence="9 10" key="1">
    <citation type="submission" date="2012-05" db="EMBL/GenBank/DDBJ databases">
        <authorList>
            <person name="Hilton J."/>
        </authorList>
    </citation>
    <scope>NUCLEOTIDE SEQUENCE [LARGE SCALE GENOMIC DNA]</scope>
    <source>
        <strain evidence="9 10">HH01</strain>
    </source>
</reference>
<evidence type="ECO:0000256" key="7">
    <source>
        <dbReference type="ARBA" id="ARBA00047937"/>
    </source>
</evidence>
<dbReference type="Pfam" id="PF02091">
    <property type="entry name" value="tRNA-synt_2e"/>
    <property type="match status" value="1"/>
</dbReference>
<dbReference type="PANTHER" id="PTHR30075:SF2">
    <property type="entry name" value="GLYCINE--TRNA LIGASE, CHLOROPLASTIC_MITOCHONDRIAL 2"/>
    <property type="match status" value="1"/>
</dbReference>
<comment type="catalytic activity">
    <reaction evidence="7 8">
        <text>tRNA(Gly) + glycine + ATP = glycyl-tRNA(Gly) + AMP + diphosphate</text>
        <dbReference type="Rhea" id="RHEA:16013"/>
        <dbReference type="Rhea" id="RHEA-COMP:9664"/>
        <dbReference type="Rhea" id="RHEA-COMP:9683"/>
        <dbReference type="ChEBI" id="CHEBI:30616"/>
        <dbReference type="ChEBI" id="CHEBI:33019"/>
        <dbReference type="ChEBI" id="CHEBI:57305"/>
        <dbReference type="ChEBI" id="CHEBI:78442"/>
        <dbReference type="ChEBI" id="CHEBI:78522"/>
        <dbReference type="ChEBI" id="CHEBI:456215"/>
        <dbReference type="EC" id="6.1.1.14"/>
    </reaction>
</comment>
<dbReference type="Gene3D" id="3.30.930.10">
    <property type="entry name" value="Bira Bifunctional Protein, Domain 2"/>
    <property type="match status" value="1"/>
</dbReference>
<accession>M1X4X4</accession>
<evidence type="ECO:0000256" key="2">
    <source>
        <dbReference type="ARBA" id="ARBA00022598"/>
    </source>
</evidence>
<dbReference type="STRING" id="1165094.RINTHH_6910"/>
<dbReference type="RefSeq" id="WP_008232751.1">
    <property type="nucleotide sequence ID" value="NZ_CAIY01000028.1"/>
</dbReference>
<dbReference type="GO" id="GO:0006426">
    <property type="term" value="P:glycyl-tRNA aminoacylation"/>
    <property type="evidence" value="ECO:0007669"/>
    <property type="project" value="UniProtKB-UniRule"/>
</dbReference>
<dbReference type="GO" id="GO:0005524">
    <property type="term" value="F:ATP binding"/>
    <property type="evidence" value="ECO:0007669"/>
    <property type="project" value="UniProtKB-UniRule"/>
</dbReference>
<evidence type="ECO:0000256" key="6">
    <source>
        <dbReference type="ARBA" id="ARBA00023146"/>
    </source>
</evidence>
<keyword evidence="10" id="KW-1185">Reference proteome</keyword>
<dbReference type="PANTHER" id="PTHR30075">
    <property type="entry name" value="GLYCYL-TRNA SYNTHETASE"/>
    <property type="match status" value="1"/>
</dbReference>
<dbReference type="InterPro" id="IPR002310">
    <property type="entry name" value="Gly-tRNA_ligase_asu"/>
</dbReference>
<comment type="similarity">
    <text evidence="1 8">Belongs to the class-II aminoacyl-tRNA synthetase family.</text>
</comment>
<gene>
    <name evidence="8" type="primary">glyQ</name>
    <name evidence="9" type="ORF">RINTHH_6910</name>
</gene>
<keyword evidence="3 8" id="KW-0547">Nucleotide-binding</keyword>
<sequence length="291" mass="34002">MNFQRLISILNNFWSQHGCLIGQSYDMEKGAATKNPHTFLRVLGPEPWSVAYVEPCRRPTDGRYGENPNRFQHYYQYQVLIKPSLENIQEIYLDSLRALDIYPEDHDVRFVEDNWEDATVGAWGAGWEVWLDGMEVTQFTYFQQCGGIDCHPVSVEITYGLERLAMYLQGVETITKIKWTDHINYGDIHLQGEIEQCTYNFEASNPEMLQRLFEIYEKEASQLAEKGLVLPSLDYILKCSHTFNLLDARGVVSVTERTRYITKIRYLSRLIAQVHLEQREKLGFPLMRKQQ</sequence>
<comment type="subunit">
    <text evidence="8">Tetramer of two alpha and two beta subunits.</text>
</comment>
<dbReference type="PRINTS" id="PR01044">
    <property type="entry name" value="TRNASYNTHGA"/>
</dbReference>
<dbReference type="CDD" id="cd00733">
    <property type="entry name" value="GlyRS_alpha_core"/>
    <property type="match status" value="1"/>
</dbReference>
<evidence type="ECO:0000313" key="10">
    <source>
        <dbReference type="Proteomes" id="UP000053051"/>
    </source>
</evidence>